<protein>
    <submittedName>
        <fullName evidence="2">Uncharacterized protein</fullName>
    </submittedName>
</protein>
<reference evidence="2 3" key="1">
    <citation type="submission" date="2018-10" db="EMBL/GenBank/DDBJ databases">
        <title>Genomic Encyclopedia of Archaeal and Bacterial Type Strains, Phase II (KMG-II): from individual species to whole genera.</title>
        <authorList>
            <person name="Goeker M."/>
        </authorList>
    </citation>
    <scope>NUCLEOTIDE SEQUENCE [LARGE SCALE GENOMIC DNA]</scope>
    <source>
        <strain evidence="2 3">DSM 43383</strain>
    </source>
</reference>
<evidence type="ECO:0000313" key="3">
    <source>
        <dbReference type="Proteomes" id="UP000274601"/>
    </source>
</evidence>
<dbReference type="AlphaFoldDB" id="A0A495QUP7"/>
<dbReference type="Proteomes" id="UP000274601">
    <property type="component" value="Unassembled WGS sequence"/>
</dbReference>
<sequence length="59" mass="6732">MATMERGNTQRTRGHPQDESNATESEEAREHHHQSPVKERPEEGTVAALLDDPKTRRLL</sequence>
<name>A0A495QUP7_9ACTN</name>
<gene>
    <name evidence="2" type="ORF">BZB76_2598</name>
</gene>
<organism evidence="2 3">
    <name type="scientific">Actinomadura pelletieri DSM 43383</name>
    <dbReference type="NCBI Taxonomy" id="1120940"/>
    <lineage>
        <taxon>Bacteria</taxon>
        <taxon>Bacillati</taxon>
        <taxon>Actinomycetota</taxon>
        <taxon>Actinomycetes</taxon>
        <taxon>Streptosporangiales</taxon>
        <taxon>Thermomonosporaceae</taxon>
        <taxon>Actinomadura</taxon>
    </lineage>
</organism>
<proteinExistence type="predicted"/>
<dbReference type="RefSeq" id="WP_246006905.1">
    <property type="nucleotide sequence ID" value="NZ_RBWU01000002.1"/>
</dbReference>
<feature type="compositionally biased region" description="Polar residues" evidence="1">
    <location>
        <begin position="1"/>
        <end position="11"/>
    </location>
</feature>
<evidence type="ECO:0000313" key="2">
    <source>
        <dbReference type="EMBL" id="RKS77220.1"/>
    </source>
</evidence>
<accession>A0A495QUP7</accession>
<comment type="caution">
    <text evidence="2">The sequence shown here is derived from an EMBL/GenBank/DDBJ whole genome shotgun (WGS) entry which is preliminary data.</text>
</comment>
<evidence type="ECO:0000256" key="1">
    <source>
        <dbReference type="SAM" id="MobiDB-lite"/>
    </source>
</evidence>
<keyword evidence="3" id="KW-1185">Reference proteome</keyword>
<dbReference type="EMBL" id="RBWU01000002">
    <property type="protein sequence ID" value="RKS77220.1"/>
    <property type="molecule type" value="Genomic_DNA"/>
</dbReference>
<feature type="region of interest" description="Disordered" evidence="1">
    <location>
        <begin position="1"/>
        <end position="59"/>
    </location>
</feature>